<evidence type="ECO:0000259" key="3">
    <source>
        <dbReference type="PROSITE" id="PS50089"/>
    </source>
</evidence>
<sequence length="285" mass="32179">MDSTTDPLASDPLISDPLTSDSVTSDPDNTEPITSTNWPTLVKEVEEDPDNKRDLRLTCDICFELMATSPGQNLSNLCHEAFILPCGHMFGQSCIEEWMKSAQRRRYVYSCPACRAKMKRHSKCGHPIRGRCIPPSRDEYSNVSPLMSEGSKQLSRCTRCLTTGAIEVLKDFIGDLGVELEPGQTANFRLVSPDASQQFILPYTKGKEYHVDRNLDLPEQVRRGWTRVQNRLIAEGERFWFEMDIGRWELVVSVMDVLDEGEPNETVVQADAAPGTKLFNIYGRE</sequence>
<comment type="caution">
    <text evidence="4">The sequence shown here is derived from an EMBL/GenBank/DDBJ whole genome shotgun (WGS) entry which is preliminary data.</text>
</comment>
<feature type="domain" description="RING-type" evidence="3">
    <location>
        <begin position="59"/>
        <end position="115"/>
    </location>
</feature>
<keyword evidence="1" id="KW-0479">Metal-binding</keyword>
<dbReference type="PROSITE" id="PS50089">
    <property type="entry name" value="ZF_RING_2"/>
    <property type="match status" value="1"/>
</dbReference>
<dbReference type="InterPro" id="IPR001841">
    <property type="entry name" value="Znf_RING"/>
</dbReference>
<reference evidence="4" key="1">
    <citation type="submission" date="2022-09" db="EMBL/GenBank/DDBJ databases">
        <title>Fusarium specimens isolated from Avocado Roots.</title>
        <authorList>
            <person name="Stajich J."/>
            <person name="Roper C."/>
            <person name="Heimlech-Rivalta G."/>
        </authorList>
    </citation>
    <scope>NUCLEOTIDE SEQUENCE</scope>
    <source>
        <strain evidence="4">CF00095</strain>
    </source>
</reference>
<dbReference type="PANTHER" id="PTHR16047:SF7">
    <property type="entry name" value="E3 UBIQUITIN-PROTEIN LIGASE RFWD3"/>
    <property type="match status" value="1"/>
</dbReference>
<name>A0ABQ8RU12_FUSEQ</name>
<dbReference type="SMART" id="SM00184">
    <property type="entry name" value="RING"/>
    <property type="match status" value="1"/>
</dbReference>
<evidence type="ECO:0000313" key="4">
    <source>
        <dbReference type="EMBL" id="KAJ4141685.1"/>
    </source>
</evidence>
<keyword evidence="5" id="KW-1185">Reference proteome</keyword>
<organism evidence="4 5">
    <name type="scientific">Fusarium equiseti</name>
    <name type="common">Fusarium scirpi</name>
    <dbReference type="NCBI Taxonomy" id="61235"/>
    <lineage>
        <taxon>Eukaryota</taxon>
        <taxon>Fungi</taxon>
        <taxon>Dikarya</taxon>
        <taxon>Ascomycota</taxon>
        <taxon>Pezizomycotina</taxon>
        <taxon>Sordariomycetes</taxon>
        <taxon>Hypocreomycetidae</taxon>
        <taxon>Hypocreales</taxon>
        <taxon>Nectriaceae</taxon>
        <taxon>Fusarium</taxon>
        <taxon>Fusarium incarnatum-equiseti species complex</taxon>
    </lineage>
</organism>
<dbReference type="SUPFAM" id="SSF57850">
    <property type="entry name" value="RING/U-box"/>
    <property type="match status" value="1"/>
</dbReference>
<proteinExistence type="predicted"/>
<gene>
    <name evidence="4" type="ORF">NW768_000901</name>
</gene>
<dbReference type="Proteomes" id="UP001152024">
    <property type="component" value="Unassembled WGS sequence"/>
</dbReference>
<keyword evidence="1" id="KW-0862">Zinc</keyword>
<accession>A0ABQ8RU12</accession>
<evidence type="ECO:0000256" key="2">
    <source>
        <dbReference type="SAM" id="MobiDB-lite"/>
    </source>
</evidence>
<dbReference type="InterPro" id="IPR037381">
    <property type="entry name" value="RFWD3"/>
</dbReference>
<protein>
    <recommendedName>
        <fullName evidence="3">RING-type domain-containing protein</fullName>
    </recommendedName>
</protein>
<dbReference type="Gene3D" id="3.30.40.10">
    <property type="entry name" value="Zinc/RING finger domain, C3HC4 (zinc finger)"/>
    <property type="match status" value="1"/>
</dbReference>
<dbReference type="PANTHER" id="PTHR16047">
    <property type="entry name" value="RFWD3 PROTEIN"/>
    <property type="match status" value="1"/>
</dbReference>
<dbReference type="Pfam" id="PF13639">
    <property type="entry name" value="zf-RING_2"/>
    <property type="match status" value="1"/>
</dbReference>
<feature type="compositionally biased region" description="Polar residues" evidence="2">
    <location>
        <begin position="17"/>
        <end position="38"/>
    </location>
</feature>
<evidence type="ECO:0000256" key="1">
    <source>
        <dbReference type="PROSITE-ProRule" id="PRU00175"/>
    </source>
</evidence>
<dbReference type="InterPro" id="IPR013083">
    <property type="entry name" value="Znf_RING/FYVE/PHD"/>
</dbReference>
<dbReference type="EMBL" id="JAOQBH010000001">
    <property type="protein sequence ID" value="KAJ4141685.1"/>
    <property type="molecule type" value="Genomic_DNA"/>
</dbReference>
<evidence type="ECO:0000313" key="5">
    <source>
        <dbReference type="Proteomes" id="UP001152024"/>
    </source>
</evidence>
<keyword evidence="1" id="KW-0863">Zinc-finger</keyword>
<feature type="region of interest" description="Disordered" evidence="2">
    <location>
        <begin position="1"/>
        <end position="38"/>
    </location>
</feature>